<dbReference type="GO" id="GO:0016020">
    <property type="term" value="C:membrane"/>
    <property type="evidence" value="ECO:0007669"/>
    <property type="project" value="UniProtKB-SubCell"/>
</dbReference>
<evidence type="ECO:0000256" key="1">
    <source>
        <dbReference type="ARBA" id="ARBA00004141"/>
    </source>
</evidence>
<evidence type="ECO:0000256" key="5">
    <source>
        <dbReference type="PROSITE-ProRule" id="PRU00581"/>
    </source>
</evidence>
<accession>A0ABD0XJ11</accession>
<comment type="caution">
    <text evidence="9">The sequence shown here is derived from an EMBL/GenBank/DDBJ whole genome shotgun (WGS) entry which is preliminary data.</text>
</comment>
<name>A0ABD0XJ11_UMBPY</name>
<evidence type="ECO:0000256" key="7">
    <source>
        <dbReference type="SAM" id="Phobius"/>
    </source>
</evidence>
<feature type="transmembrane region" description="Helical" evidence="7">
    <location>
        <begin position="86"/>
        <end position="109"/>
    </location>
</feature>
<dbReference type="EMBL" id="JAGEUA010000001">
    <property type="protein sequence ID" value="KAL1020549.1"/>
    <property type="molecule type" value="Genomic_DNA"/>
</dbReference>
<feature type="transmembrane region" description="Helical" evidence="7">
    <location>
        <begin position="61"/>
        <end position="80"/>
    </location>
</feature>
<evidence type="ECO:0000259" key="8">
    <source>
        <dbReference type="PROSITE" id="PS51225"/>
    </source>
</evidence>
<evidence type="ECO:0000256" key="6">
    <source>
        <dbReference type="SAM" id="MobiDB-lite"/>
    </source>
</evidence>
<protein>
    <recommendedName>
        <fullName evidence="8">MARVEL domain-containing protein</fullName>
    </recommendedName>
</protein>
<evidence type="ECO:0000256" key="3">
    <source>
        <dbReference type="ARBA" id="ARBA00022989"/>
    </source>
</evidence>
<organism evidence="9 10">
    <name type="scientific">Umbra pygmaea</name>
    <name type="common">Eastern mudminnow</name>
    <dbReference type="NCBI Taxonomy" id="75934"/>
    <lineage>
        <taxon>Eukaryota</taxon>
        <taxon>Metazoa</taxon>
        <taxon>Chordata</taxon>
        <taxon>Craniata</taxon>
        <taxon>Vertebrata</taxon>
        <taxon>Euteleostomi</taxon>
        <taxon>Actinopterygii</taxon>
        <taxon>Neopterygii</taxon>
        <taxon>Teleostei</taxon>
        <taxon>Protacanthopterygii</taxon>
        <taxon>Esociformes</taxon>
        <taxon>Umbridae</taxon>
        <taxon>Umbra</taxon>
    </lineage>
</organism>
<dbReference type="Proteomes" id="UP001557470">
    <property type="component" value="Unassembled WGS sequence"/>
</dbReference>
<dbReference type="PROSITE" id="PS51225">
    <property type="entry name" value="MARVEL"/>
    <property type="match status" value="1"/>
</dbReference>
<dbReference type="InterPro" id="IPR008253">
    <property type="entry name" value="Marvel"/>
</dbReference>
<evidence type="ECO:0000256" key="4">
    <source>
        <dbReference type="ARBA" id="ARBA00023136"/>
    </source>
</evidence>
<evidence type="ECO:0000256" key="2">
    <source>
        <dbReference type="ARBA" id="ARBA00022692"/>
    </source>
</evidence>
<feature type="region of interest" description="Disordered" evidence="6">
    <location>
        <begin position="117"/>
        <end position="140"/>
    </location>
</feature>
<feature type="compositionally biased region" description="Polar residues" evidence="6">
    <location>
        <begin position="117"/>
        <end position="132"/>
    </location>
</feature>
<comment type="subcellular location">
    <subcellularLocation>
        <location evidence="1">Membrane</location>
        <topology evidence="1">Multi-pass membrane protein</topology>
    </subcellularLocation>
</comment>
<keyword evidence="10" id="KW-1185">Reference proteome</keyword>
<keyword evidence="2 5" id="KW-0812">Transmembrane</keyword>
<dbReference type="AlphaFoldDB" id="A0ABD0XJ11"/>
<keyword evidence="4 5" id="KW-0472">Membrane</keyword>
<proteinExistence type="predicted"/>
<evidence type="ECO:0000313" key="9">
    <source>
        <dbReference type="EMBL" id="KAL1020549.1"/>
    </source>
</evidence>
<sequence>MFHILIKATCTLNLICQIFSYYLNFIGLCIVELVSATVFCVIFALEFDKQVNFIHWQVSDFIRAISGCLYFLVSSLILVIRGFGAASIIAGLIGIVATVLFGYDAYFILKHMKTGRQQSLPSPSVQTDQPDVTTKGVGFV</sequence>
<keyword evidence="3 7" id="KW-1133">Transmembrane helix</keyword>
<feature type="transmembrane region" description="Helical" evidence="7">
    <location>
        <begin position="21"/>
        <end position="45"/>
    </location>
</feature>
<evidence type="ECO:0000313" key="10">
    <source>
        <dbReference type="Proteomes" id="UP001557470"/>
    </source>
</evidence>
<gene>
    <name evidence="9" type="ORF">UPYG_G00001540</name>
</gene>
<reference evidence="9 10" key="1">
    <citation type="submission" date="2024-06" db="EMBL/GenBank/DDBJ databases">
        <authorList>
            <person name="Pan Q."/>
            <person name="Wen M."/>
            <person name="Jouanno E."/>
            <person name="Zahm M."/>
            <person name="Klopp C."/>
            <person name="Cabau C."/>
            <person name="Louis A."/>
            <person name="Berthelot C."/>
            <person name="Parey E."/>
            <person name="Roest Crollius H."/>
            <person name="Montfort J."/>
            <person name="Robinson-Rechavi M."/>
            <person name="Bouchez O."/>
            <person name="Lampietro C."/>
            <person name="Lopez Roques C."/>
            <person name="Donnadieu C."/>
            <person name="Postlethwait J."/>
            <person name="Bobe J."/>
            <person name="Verreycken H."/>
            <person name="Guiguen Y."/>
        </authorList>
    </citation>
    <scope>NUCLEOTIDE SEQUENCE [LARGE SCALE GENOMIC DNA]</scope>
    <source>
        <strain evidence="9">Up_M1</strain>
        <tissue evidence="9">Testis</tissue>
    </source>
</reference>
<feature type="domain" description="MARVEL" evidence="8">
    <location>
        <begin position="1"/>
        <end position="113"/>
    </location>
</feature>